<dbReference type="PROSITE" id="PS51257">
    <property type="entry name" value="PROKAR_LIPOPROTEIN"/>
    <property type="match status" value="1"/>
</dbReference>
<protein>
    <recommendedName>
        <fullName evidence="3">YtkA-like domain-containing protein</fullName>
    </recommendedName>
</protein>
<feature type="chain" id="PRO_5045952614" description="YtkA-like domain-containing protein" evidence="2">
    <location>
        <begin position="25"/>
        <end position="272"/>
    </location>
</feature>
<feature type="region of interest" description="Disordered" evidence="1">
    <location>
        <begin position="130"/>
        <end position="172"/>
    </location>
</feature>
<feature type="domain" description="YtkA-like" evidence="3">
    <location>
        <begin position="176"/>
        <end position="255"/>
    </location>
</feature>
<proteinExistence type="predicted"/>
<evidence type="ECO:0000313" key="5">
    <source>
        <dbReference type="Proteomes" id="UP000737402"/>
    </source>
</evidence>
<comment type="caution">
    <text evidence="4">The sequence shown here is derived from an EMBL/GenBank/DDBJ whole genome shotgun (WGS) entry which is preliminary data.</text>
</comment>
<dbReference type="Pfam" id="PF13115">
    <property type="entry name" value="YtkA"/>
    <property type="match status" value="2"/>
</dbReference>
<keyword evidence="5" id="KW-1185">Reference proteome</keyword>
<feature type="compositionally biased region" description="Basic and acidic residues" evidence="1">
    <location>
        <begin position="138"/>
        <end position="172"/>
    </location>
</feature>
<feature type="domain" description="YtkA-like" evidence="3">
    <location>
        <begin position="36"/>
        <end position="114"/>
    </location>
</feature>
<dbReference type="Proteomes" id="UP000737402">
    <property type="component" value="Unassembled WGS sequence"/>
</dbReference>
<evidence type="ECO:0000256" key="2">
    <source>
        <dbReference type="SAM" id="SignalP"/>
    </source>
</evidence>
<evidence type="ECO:0000256" key="1">
    <source>
        <dbReference type="SAM" id="MobiDB-lite"/>
    </source>
</evidence>
<feature type="signal peptide" evidence="2">
    <location>
        <begin position="1"/>
        <end position="24"/>
    </location>
</feature>
<sequence>MKKLSLFISIFAVLLLAACGNNNSDSTKETDEKLPEMVQVEILLPEKIEPDEEVKIEALVTQGKEKVEDASEVTFEVWKQGQEKDHEMIEGKNDGSGIYSFTKTFEEEGLYFVVAHTTARDMHVMPRVEMTVGNPDPATKEGDESGHDHGSEHSDHEGSHDGEAHSDHESQDHEHAATLMMTLNNQEAVKVNREATLSTELKKDNAALKGATVRFEVWHADSEKHEFIDAAEVSEGVYEAKTTFKQKGKHNVQIHVEKDELHEHQLEELEVE</sequence>
<evidence type="ECO:0000259" key="3">
    <source>
        <dbReference type="Pfam" id="PF13115"/>
    </source>
</evidence>
<organism evidence="4 5">
    <name type="scientific">Sutcliffiella tianshenii</name>
    <dbReference type="NCBI Taxonomy" id="1463404"/>
    <lineage>
        <taxon>Bacteria</taxon>
        <taxon>Bacillati</taxon>
        <taxon>Bacillota</taxon>
        <taxon>Bacilli</taxon>
        <taxon>Bacillales</taxon>
        <taxon>Bacillaceae</taxon>
        <taxon>Sutcliffiella</taxon>
    </lineage>
</organism>
<dbReference type="EMBL" id="JAFBED010000005">
    <property type="protein sequence ID" value="MBM7620912.1"/>
    <property type="molecule type" value="Genomic_DNA"/>
</dbReference>
<gene>
    <name evidence="4" type="ORF">JOC95_002767</name>
</gene>
<name>A0ABS2P2P8_9BACI</name>
<reference evidence="4 5" key="1">
    <citation type="submission" date="2021-01" db="EMBL/GenBank/DDBJ databases">
        <title>Genomic Encyclopedia of Type Strains, Phase IV (KMG-IV): sequencing the most valuable type-strain genomes for metagenomic binning, comparative biology and taxonomic classification.</title>
        <authorList>
            <person name="Goeker M."/>
        </authorList>
    </citation>
    <scope>NUCLEOTIDE SEQUENCE [LARGE SCALE GENOMIC DNA]</scope>
    <source>
        <strain evidence="4 5">DSM 25879</strain>
    </source>
</reference>
<dbReference type="InterPro" id="IPR032693">
    <property type="entry name" value="YtkA-like_dom"/>
</dbReference>
<evidence type="ECO:0000313" key="4">
    <source>
        <dbReference type="EMBL" id="MBM7620912.1"/>
    </source>
</evidence>
<accession>A0ABS2P2P8</accession>
<dbReference type="RefSeq" id="WP_204417155.1">
    <property type="nucleotide sequence ID" value="NZ_JAFBED010000005.1"/>
</dbReference>
<keyword evidence="2" id="KW-0732">Signal</keyword>